<evidence type="ECO:0000259" key="2">
    <source>
        <dbReference type="Pfam" id="PF13635"/>
    </source>
</evidence>
<dbReference type="EMBL" id="CP094532">
    <property type="protein sequence ID" value="UOE40852.1"/>
    <property type="molecule type" value="Genomic_DNA"/>
</dbReference>
<evidence type="ECO:0000313" key="3">
    <source>
        <dbReference type="EMBL" id="UOE40852.1"/>
    </source>
</evidence>
<dbReference type="InterPro" id="IPR027417">
    <property type="entry name" value="P-loop_NTPase"/>
</dbReference>
<feature type="domain" description="AAA" evidence="1">
    <location>
        <begin position="39"/>
        <end position="160"/>
    </location>
</feature>
<keyword evidence="3" id="KW-0067">ATP-binding</keyword>
<dbReference type="Pfam" id="PF13635">
    <property type="entry name" value="DUF4143"/>
    <property type="match status" value="1"/>
</dbReference>
<dbReference type="InterPro" id="IPR041682">
    <property type="entry name" value="AAA_14"/>
</dbReference>
<proteinExistence type="predicted"/>
<dbReference type="PANTHER" id="PTHR33295:SF8">
    <property type="entry name" value="AAA+ ATPASE DOMAIN-CONTAINING PROTEIN"/>
    <property type="match status" value="1"/>
</dbReference>
<dbReference type="InterPro" id="IPR025420">
    <property type="entry name" value="DUF4143"/>
</dbReference>
<organism evidence="3 4">
    <name type="scientific">Chryseobacterium suipulveris</name>
    <dbReference type="NCBI Taxonomy" id="2929800"/>
    <lineage>
        <taxon>Bacteria</taxon>
        <taxon>Pseudomonadati</taxon>
        <taxon>Bacteroidota</taxon>
        <taxon>Flavobacteriia</taxon>
        <taxon>Flavobacteriales</taxon>
        <taxon>Weeksellaceae</taxon>
        <taxon>Chryseobacterium group</taxon>
        <taxon>Chryseobacterium</taxon>
    </lineage>
</organism>
<protein>
    <submittedName>
        <fullName evidence="3">ATP-binding protein</fullName>
    </submittedName>
</protein>
<accession>A0ABY4BNT5</accession>
<evidence type="ECO:0000259" key="1">
    <source>
        <dbReference type="Pfam" id="PF13173"/>
    </source>
</evidence>
<dbReference type="PANTHER" id="PTHR33295">
    <property type="entry name" value="ATPASE"/>
    <property type="match status" value="1"/>
</dbReference>
<dbReference type="SUPFAM" id="SSF52540">
    <property type="entry name" value="P-loop containing nucleoside triphosphate hydrolases"/>
    <property type="match status" value="1"/>
</dbReference>
<keyword evidence="4" id="KW-1185">Reference proteome</keyword>
<evidence type="ECO:0000313" key="4">
    <source>
        <dbReference type="Proteomes" id="UP000831460"/>
    </source>
</evidence>
<dbReference type="RefSeq" id="WP_243548881.1">
    <property type="nucleotide sequence ID" value="NZ_CP094532.1"/>
</dbReference>
<sequence length="402" mass="46701">MLTESQLMEVIDYQNEIFFDKKLGLEREKLNEIEVYDNFVILITGVRRAGKSTMMLQLMNKNLENSLFLNFEDPRLAGFEMTDFQRLDSIIKERNVKQLFFDEIQIFEGWELYVRQKLDEGYKVVVTGSNASLMSRELGTKLTGRNLPYELLPFSFSEFLKFKELESSSSATEKYLADGGFPEFLITGNGLVLQRLLIDVLNRDIAVRYGIRDVNSLFQLTVYLISNIGKPVSATKMKDLFGLKSVSAITDYFSHLENSYIVQFLPKFSYSVKTQIRNPRKVYVIDLGLFTHNSIVFTEEKGRRLENAVYLHLRRKYQEIYYFNEKKECDFVAIEKGKAAQVVQSCYEITADNMKREFDGLLDALNFFDEPKGKIVTFDQKDSFDVDGKTIELVPLHEYLLQ</sequence>
<dbReference type="Pfam" id="PF13173">
    <property type="entry name" value="AAA_14"/>
    <property type="match status" value="1"/>
</dbReference>
<gene>
    <name evidence="3" type="ORF">MTP09_13250</name>
</gene>
<name>A0ABY4BNT5_9FLAO</name>
<feature type="domain" description="DUF4143" evidence="2">
    <location>
        <begin position="203"/>
        <end position="339"/>
    </location>
</feature>
<dbReference type="Proteomes" id="UP000831460">
    <property type="component" value="Chromosome"/>
</dbReference>
<reference evidence="3 4" key="1">
    <citation type="submission" date="2022-03" db="EMBL/GenBank/DDBJ databases">
        <title>Chryseobacterium sp. isolated from particulate matters in swine house.</title>
        <authorList>
            <person name="Won M."/>
            <person name="Kim S.-J."/>
            <person name="Kwon S.-W."/>
        </authorList>
    </citation>
    <scope>NUCLEOTIDE SEQUENCE [LARGE SCALE GENOMIC DNA]</scope>
    <source>
        <strain evidence="3 4">SC2-2</strain>
    </source>
</reference>
<dbReference type="GO" id="GO:0005524">
    <property type="term" value="F:ATP binding"/>
    <property type="evidence" value="ECO:0007669"/>
    <property type="project" value="UniProtKB-KW"/>
</dbReference>
<keyword evidence="3" id="KW-0547">Nucleotide-binding</keyword>